<gene>
    <name evidence="2" type="ORF">F8M41_023326</name>
</gene>
<dbReference type="Proteomes" id="UP000439903">
    <property type="component" value="Unassembled WGS sequence"/>
</dbReference>
<evidence type="ECO:0000313" key="2">
    <source>
        <dbReference type="EMBL" id="KAF0483176.1"/>
    </source>
</evidence>
<name>A0A8H4ADM7_GIGMA</name>
<dbReference type="EMBL" id="WTPW01000753">
    <property type="protein sequence ID" value="KAF0483176.1"/>
    <property type="molecule type" value="Genomic_DNA"/>
</dbReference>
<accession>A0A8H4ADM7</accession>
<dbReference type="OrthoDB" id="2492368at2759"/>
<organism evidence="2 3">
    <name type="scientific">Gigaspora margarita</name>
    <dbReference type="NCBI Taxonomy" id="4874"/>
    <lineage>
        <taxon>Eukaryota</taxon>
        <taxon>Fungi</taxon>
        <taxon>Fungi incertae sedis</taxon>
        <taxon>Mucoromycota</taxon>
        <taxon>Glomeromycotina</taxon>
        <taxon>Glomeromycetes</taxon>
        <taxon>Diversisporales</taxon>
        <taxon>Gigasporaceae</taxon>
        <taxon>Gigaspora</taxon>
    </lineage>
</organism>
<feature type="compositionally biased region" description="Basic and acidic residues" evidence="1">
    <location>
        <begin position="146"/>
        <end position="162"/>
    </location>
</feature>
<feature type="compositionally biased region" description="Basic and acidic residues" evidence="1">
    <location>
        <begin position="171"/>
        <end position="190"/>
    </location>
</feature>
<dbReference type="AlphaFoldDB" id="A0A8H4ADM7"/>
<keyword evidence="3" id="KW-1185">Reference proteome</keyword>
<evidence type="ECO:0000313" key="3">
    <source>
        <dbReference type="Proteomes" id="UP000439903"/>
    </source>
</evidence>
<feature type="region of interest" description="Disordered" evidence="1">
    <location>
        <begin position="146"/>
        <end position="190"/>
    </location>
</feature>
<evidence type="ECO:0000256" key="1">
    <source>
        <dbReference type="SAM" id="MobiDB-lite"/>
    </source>
</evidence>
<comment type="caution">
    <text evidence="2">The sequence shown here is derived from an EMBL/GenBank/DDBJ whole genome shotgun (WGS) entry which is preliminary data.</text>
</comment>
<sequence>MRCSYYGVRDYIVNNCLQVTYLNETCTALFGVLTKEQAAKAQKIINEVFGNCKLNNKQFLKLLNLLSTNCKDLYLVDSTSKILSAKPLHNKSSIPEVVDNNVVLEEPTHNVGFGFEEEGFDLFFFTKILLAKSKLLYNEIIEAGRKEESSVKKDKKDDKPNENDNGEYDDDKMIVDEKDSEKDKDVTKPT</sequence>
<proteinExistence type="predicted"/>
<reference evidence="2 3" key="1">
    <citation type="journal article" date="2019" name="Environ. Microbiol.">
        <title>At the nexus of three kingdoms: the genome of the mycorrhizal fungus Gigaspora margarita provides insights into plant, endobacterial and fungal interactions.</title>
        <authorList>
            <person name="Venice F."/>
            <person name="Ghignone S."/>
            <person name="Salvioli di Fossalunga A."/>
            <person name="Amselem J."/>
            <person name="Novero M."/>
            <person name="Xianan X."/>
            <person name="Sedzielewska Toro K."/>
            <person name="Morin E."/>
            <person name="Lipzen A."/>
            <person name="Grigoriev I.V."/>
            <person name="Henrissat B."/>
            <person name="Martin F.M."/>
            <person name="Bonfante P."/>
        </authorList>
    </citation>
    <scope>NUCLEOTIDE SEQUENCE [LARGE SCALE GENOMIC DNA]</scope>
    <source>
        <strain evidence="2 3">BEG34</strain>
    </source>
</reference>
<protein>
    <submittedName>
        <fullName evidence="2">Uncharacterized protein</fullName>
    </submittedName>
</protein>